<dbReference type="Proteomes" id="UP001152622">
    <property type="component" value="Chromosome 8"/>
</dbReference>
<comment type="caution">
    <text evidence="2">The sequence shown here is derived from an EMBL/GenBank/DDBJ whole genome shotgun (WGS) entry which is preliminary data.</text>
</comment>
<sequence>MALRLCHAAVAVAGAEARLARCRPRLPAHTQAPIVPFPQQRDSKTQQPLQRLQCTHRQEAPHIPHQGRDGRTRGFASSELADAPQCQNATYR</sequence>
<evidence type="ECO:0000256" key="1">
    <source>
        <dbReference type="SAM" id="MobiDB-lite"/>
    </source>
</evidence>
<feature type="region of interest" description="Disordered" evidence="1">
    <location>
        <begin position="55"/>
        <end position="92"/>
    </location>
</feature>
<feature type="compositionally biased region" description="Basic and acidic residues" evidence="1">
    <location>
        <begin position="56"/>
        <end position="72"/>
    </location>
</feature>
<evidence type="ECO:0000313" key="3">
    <source>
        <dbReference type="Proteomes" id="UP001152622"/>
    </source>
</evidence>
<evidence type="ECO:0000313" key="2">
    <source>
        <dbReference type="EMBL" id="KAJ8351809.1"/>
    </source>
</evidence>
<dbReference type="EMBL" id="JAINUF010000008">
    <property type="protein sequence ID" value="KAJ8351809.1"/>
    <property type="molecule type" value="Genomic_DNA"/>
</dbReference>
<protein>
    <submittedName>
        <fullName evidence="2">Uncharacterized protein</fullName>
    </submittedName>
</protein>
<reference evidence="2" key="1">
    <citation type="journal article" date="2023" name="Science">
        <title>Genome structures resolve the early diversification of teleost fishes.</title>
        <authorList>
            <person name="Parey E."/>
            <person name="Louis A."/>
            <person name="Montfort J."/>
            <person name="Bouchez O."/>
            <person name="Roques C."/>
            <person name="Iampietro C."/>
            <person name="Lluch J."/>
            <person name="Castinel A."/>
            <person name="Donnadieu C."/>
            <person name="Desvignes T."/>
            <person name="Floi Bucao C."/>
            <person name="Jouanno E."/>
            <person name="Wen M."/>
            <person name="Mejri S."/>
            <person name="Dirks R."/>
            <person name="Jansen H."/>
            <person name="Henkel C."/>
            <person name="Chen W.J."/>
            <person name="Zahm M."/>
            <person name="Cabau C."/>
            <person name="Klopp C."/>
            <person name="Thompson A.W."/>
            <person name="Robinson-Rechavi M."/>
            <person name="Braasch I."/>
            <person name="Lecointre G."/>
            <person name="Bobe J."/>
            <person name="Postlethwait J.H."/>
            <person name="Berthelot C."/>
            <person name="Roest Crollius H."/>
            <person name="Guiguen Y."/>
        </authorList>
    </citation>
    <scope>NUCLEOTIDE SEQUENCE</scope>
    <source>
        <strain evidence="2">WJC10195</strain>
    </source>
</reference>
<keyword evidence="3" id="KW-1185">Reference proteome</keyword>
<proteinExistence type="predicted"/>
<organism evidence="2 3">
    <name type="scientific">Synaphobranchus kaupii</name>
    <name type="common">Kaup's arrowtooth eel</name>
    <dbReference type="NCBI Taxonomy" id="118154"/>
    <lineage>
        <taxon>Eukaryota</taxon>
        <taxon>Metazoa</taxon>
        <taxon>Chordata</taxon>
        <taxon>Craniata</taxon>
        <taxon>Vertebrata</taxon>
        <taxon>Euteleostomi</taxon>
        <taxon>Actinopterygii</taxon>
        <taxon>Neopterygii</taxon>
        <taxon>Teleostei</taxon>
        <taxon>Anguilliformes</taxon>
        <taxon>Synaphobranchidae</taxon>
        <taxon>Synaphobranchus</taxon>
    </lineage>
</organism>
<name>A0A9Q1F6E7_SYNKA</name>
<dbReference type="AlphaFoldDB" id="A0A9Q1F6E7"/>
<accession>A0A9Q1F6E7</accession>
<gene>
    <name evidence="2" type="ORF">SKAU_G00232850</name>
</gene>